<dbReference type="EMBL" id="JBFRYA010000002">
    <property type="protein sequence ID" value="MEX1667842.1"/>
    <property type="molecule type" value="Genomic_DNA"/>
</dbReference>
<evidence type="ECO:0000313" key="2">
    <source>
        <dbReference type="EMBL" id="MEX1667842.1"/>
    </source>
</evidence>
<comment type="caution">
    <text evidence="2">The sequence shown here is derived from an EMBL/GenBank/DDBJ whole genome shotgun (WGS) entry which is preliminary data.</text>
</comment>
<dbReference type="InterPro" id="IPR000073">
    <property type="entry name" value="AB_hydrolase_1"/>
</dbReference>
<reference evidence="2 3" key="1">
    <citation type="journal article" date="2011" name="Int. J. Syst. Evol. Microbiol.">
        <title>Zhongshania antarctica gen. nov., sp. nov. and Zhongshania guokunii sp. nov., gammaproteobacteria respectively isolated from coastal attached (fast) ice and surface seawater of the Antarctic.</title>
        <authorList>
            <person name="Li H.J."/>
            <person name="Zhang X.Y."/>
            <person name="Chen C.X."/>
            <person name="Zhang Y.J."/>
            <person name="Gao Z.M."/>
            <person name="Yu Y."/>
            <person name="Chen X.L."/>
            <person name="Chen B."/>
            <person name="Zhang Y.Z."/>
        </authorList>
    </citation>
    <scope>NUCLEOTIDE SEQUENCE [LARGE SCALE GENOMIC DNA]</scope>
    <source>
        <strain evidence="2 3">ZS6-22T</strain>
    </source>
</reference>
<gene>
    <name evidence="2" type="ORF">AB4876_02910</name>
</gene>
<dbReference type="Gene3D" id="3.40.50.1820">
    <property type="entry name" value="alpha/beta hydrolase"/>
    <property type="match status" value="1"/>
</dbReference>
<dbReference type="InterPro" id="IPR029058">
    <property type="entry name" value="AB_hydrolase_fold"/>
</dbReference>
<accession>A0ABV3U3J2</accession>
<name>A0ABV3U3J2_9GAMM</name>
<sequence>MKQGNGKFRGCEGIKVFWQCWHAENPVAVMIVAHGLGEHGGRYAELAHALVAKNITVYAIDHRGHGQSYGHRGAINRFQYCIEDLDQLVDKVTEEHKLPLLLLGHSMGGAISVGYTLQHQDKLSALLLSGAALASDVVNAPVKALCGLISVFAPNLPAFAVAPELVSRDPAAVADYSADPLNLSSRVPLKTISEMVNTIAKLPPQFERIRLPIFIMHGSDDKLIPAAASEAFNAKISSTDKQLKIYPGLYHEILNELPEDRRQVVSDIVAWVSERYPAA</sequence>
<organism evidence="2 3">
    <name type="scientific">Zhongshania guokunii</name>
    <dbReference type="NCBI Taxonomy" id="641783"/>
    <lineage>
        <taxon>Bacteria</taxon>
        <taxon>Pseudomonadati</taxon>
        <taxon>Pseudomonadota</taxon>
        <taxon>Gammaproteobacteria</taxon>
        <taxon>Cellvibrionales</taxon>
        <taxon>Spongiibacteraceae</taxon>
        <taxon>Zhongshania</taxon>
    </lineage>
</organism>
<keyword evidence="3" id="KW-1185">Reference proteome</keyword>
<protein>
    <submittedName>
        <fullName evidence="2">Lysophospholipase</fullName>
    </submittedName>
</protein>
<dbReference type="RefSeq" id="WP_368380148.1">
    <property type="nucleotide sequence ID" value="NZ_JBFRYA010000002.1"/>
</dbReference>
<dbReference type="PANTHER" id="PTHR11614">
    <property type="entry name" value="PHOSPHOLIPASE-RELATED"/>
    <property type="match status" value="1"/>
</dbReference>
<dbReference type="Pfam" id="PF12146">
    <property type="entry name" value="Hydrolase_4"/>
    <property type="match status" value="1"/>
</dbReference>
<dbReference type="PRINTS" id="PR00111">
    <property type="entry name" value="ABHYDROLASE"/>
</dbReference>
<evidence type="ECO:0000259" key="1">
    <source>
        <dbReference type="Pfam" id="PF12146"/>
    </source>
</evidence>
<dbReference type="InterPro" id="IPR051044">
    <property type="entry name" value="MAG_DAG_Lipase"/>
</dbReference>
<dbReference type="SUPFAM" id="SSF53474">
    <property type="entry name" value="alpha/beta-Hydrolases"/>
    <property type="match status" value="1"/>
</dbReference>
<feature type="domain" description="Serine aminopeptidase S33" evidence="1">
    <location>
        <begin position="25"/>
        <end position="257"/>
    </location>
</feature>
<evidence type="ECO:0000313" key="3">
    <source>
        <dbReference type="Proteomes" id="UP001557485"/>
    </source>
</evidence>
<proteinExistence type="predicted"/>
<dbReference type="Proteomes" id="UP001557485">
    <property type="component" value="Unassembled WGS sequence"/>
</dbReference>
<dbReference type="InterPro" id="IPR022742">
    <property type="entry name" value="Hydrolase_4"/>
</dbReference>